<evidence type="ECO:0000313" key="2">
    <source>
        <dbReference type="EMBL" id="GJT39868.1"/>
    </source>
</evidence>
<gene>
    <name evidence="2" type="ORF">Tco_0939733</name>
</gene>
<keyword evidence="1" id="KW-1133">Transmembrane helix</keyword>
<proteinExistence type="predicted"/>
<protein>
    <recommendedName>
        <fullName evidence="4">Transmembrane protein</fullName>
    </recommendedName>
</protein>
<keyword evidence="3" id="KW-1185">Reference proteome</keyword>
<reference evidence="2" key="1">
    <citation type="journal article" date="2022" name="Int. J. Mol. Sci.">
        <title>Draft Genome of Tanacetum Coccineum: Genomic Comparison of Closely Related Tanacetum-Family Plants.</title>
        <authorList>
            <person name="Yamashiro T."/>
            <person name="Shiraishi A."/>
            <person name="Nakayama K."/>
            <person name="Satake H."/>
        </authorList>
    </citation>
    <scope>NUCLEOTIDE SEQUENCE</scope>
</reference>
<comment type="caution">
    <text evidence="2">The sequence shown here is derived from an EMBL/GenBank/DDBJ whole genome shotgun (WGS) entry which is preliminary data.</text>
</comment>
<name>A0ABQ5DNG9_9ASTR</name>
<keyword evidence="1" id="KW-0812">Transmembrane</keyword>
<feature type="transmembrane region" description="Helical" evidence="1">
    <location>
        <begin position="103"/>
        <end position="126"/>
    </location>
</feature>
<keyword evidence="1" id="KW-0472">Membrane</keyword>
<feature type="transmembrane region" description="Helical" evidence="1">
    <location>
        <begin position="54"/>
        <end position="77"/>
    </location>
</feature>
<evidence type="ECO:0000313" key="3">
    <source>
        <dbReference type="Proteomes" id="UP001151760"/>
    </source>
</evidence>
<reference evidence="2" key="2">
    <citation type="submission" date="2022-01" db="EMBL/GenBank/DDBJ databases">
        <authorList>
            <person name="Yamashiro T."/>
            <person name="Shiraishi A."/>
            <person name="Satake H."/>
            <person name="Nakayama K."/>
        </authorList>
    </citation>
    <scope>NUCLEOTIDE SEQUENCE</scope>
</reference>
<sequence>MPFSRSSDKIGKDSVCSNMRQKYLTDSKRAMEKMILRINTLLMSITLWPTSRCFVADLLFGLILFVFSIYPLLVDYVNCHKVCQRVSLTCQFVQTDEVLPVRLFLPCIISPLLLNAFSVSTILMVMCETYTFQGLVQVVVLFALAVVCTFELPILREERPLHVRVPVYRKGFGCVSCGAELSVGEDDLLTREVPSLKNSSYKGPKRRSNSV</sequence>
<organism evidence="2 3">
    <name type="scientific">Tanacetum coccineum</name>
    <dbReference type="NCBI Taxonomy" id="301880"/>
    <lineage>
        <taxon>Eukaryota</taxon>
        <taxon>Viridiplantae</taxon>
        <taxon>Streptophyta</taxon>
        <taxon>Embryophyta</taxon>
        <taxon>Tracheophyta</taxon>
        <taxon>Spermatophyta</taxon>
        <taxon>Magnoliopsida</taxon>
        <taxon>eudicotyledons</taxon>
        <taxon>Gunneridae</taxon>
        <taxon>Pentapetalae</taxon>
        <taxon>asterids</taxon>
        <taxon>campanulids</taxon>
        <taxon>Asterales</taxon>
        <taxon>Asteraceae</taxon>
        <taxon>Asteroideae</taxon>
        <taxon>Anthemideae</taxon>
        <taxon>Anthemidinae</taxon>
        <taxon>Tanacetum</taxon>
    </lineage>
</organism>
<dbReference type="Proteomes" id="UP001151760">
    <property type="component" value="Unassembled WGS sequence"/>
</dbReference>
<accession>A0ABQ5DNG9</accession>
<dbReference type="EMBL" id="BQNB010015422">
    <property type="protein sequence ID" value="GJT39868.1"/>
    <property type="molecule type" value="Genomic_DNA"/>
</dbReference>
<evidence type="ECO:0008006" key="4">
    <source>
        <dbReference type="Google" id="ProtNLM"/>
    </source>
</evidence>
<feature type="transmembrane region" description="Helical" evidence="1">
    <location>
        <begin position="132"/>
        <end position="155"/>
    </location>
</feature>
<evidence type="ECO:0000256" key="1">
    <source>
        <dbReference type="SAM" id="Phobius"/>
    </source>
</evidence>